<feature type="transmembrane region" description="Helical" evidence="1">
    <location>
        <begin position="142"/>
        <end position="165"/>
    </location>
</feature>
<dbReference type="OrthoDB" id="9809977at2"/>
<proteinExistence type="predicted"/>
<dbReference type="Proteomes" id="UP000034071">
    <property type="component" value="Chromosome"/>
</dbReference>
<dbReference type="HOGENOM" id="CLU_077680_0_0_6"/>
<name>A0A0F6RC06_9GAMM</name>
<evidence type="ECO:0000256" key="1">
    <source>
        <dbReference type="SAM" id="Phobius"/>
    </source>
</evidence>
<dbReference type="EMBL" id="CP010975">
    <property type="protein sequence ID" value="AKE52003.1"/>
    <property type="molecule type" value="Genomic_DNA"/>
</dbReference>
<feature type="transmembrane region" description="Helical" evidence="1">
    <location>
        <begin position="185"/>
        <end position="205"/>
    </location>
</feature>
<accession>A0A0F6RC06</accession>
<feature type="transmembrane region" description="Helical" evidence="1">
    <location>
        <begin position="48"/>
        <end position="67"/>
    </location>
</feature>
<keyword evidence="1" id="KW-0472">Membrane</keyword>
<keyword evidence="1" id="KW-1133">Transmembrane helix</keyword>
<dbReference type="STRING" id="914150.TQ33_1041"/>
<dbReference type="RefSeq" id="WP_046561122.1">
    <property type="nucleotide sequence ID" value="NZ_CP010975.1"/>
</dbReference>
<dbReference type="NCBIfam" id="NF038065">
    <property type="entry name" value="Pr6Pr"/>
    <property type="match status" value="1"/>
</dbReference>
<protein>
    <submittedName>
        <fullName evidence="2">Membrane protein</fullName>
    </submittedName>
</protein>
<gene>
    <name evidence="2" type="ORF">TQ33_1041</name>
</gene>
<reference evidence="2 3" key="1">
    <citation type="submission" date="2015-02" db="EMBL/GenBank/DDBJ databases">
        <title>Complete genome sequence of Kangiella geojedonensis strain YCS-5T.</title>
        <authorList>
            <person name="Kim K.M."/>
        </authorList>
    </citation>
    <scope>NUCLEOTIDE SEQUENCE [LARGE SCALE GENOMIC DNA]</scope>
    <source>
        <strain evidence="2 3">YCS-5</strain>
    </source>
</reference>
<dbReference type="AlphaFoldDB" id="A0A0F6RC06"/>
<sequence>MNTIFKEKRFLFVFCLVAWLGVLLQLYLSMETSVTNDKPFTHGLVMYTGYFTVLTNIFVAVLLLLKLTGSHLSWSNDSLRGCATTAILLVGIVYHVVLKDIWEPQGWQWWADVILHYVTPILSLLYWLLFPGNKSFSIMEPVKWIVYPLIYIIYILIRGKVVGLYPYPFLDLSSISIEQFALNSLGILVVYVVIGGALVLIAKWVTKSKIS</sequence>
<evidence type="ECO:0000313" key="3">
    <source>
        <dbReference type="Proteomes" id="UP000034071"/>
    </source>
</evidence>
<feature type="transmembrane region" description="Helical" evidence="1">
    <location>
        <begin position="109"/>
        <end position="130"/>
    </location>
</feature>
<feature type="transmembrane region" description="Helical" evidence="1">
    <location>
        <begin position="9"/>
        <end position="28"/>
    </location>
</feature>
<keyword evidence="1" id="KW-0812">Transmembrane</keyword>
<keyword evidence="3" id="KW-1185">Reference proteome</keyword>
<evidence type="ECO:0000313" key="2">
    <source>
        <dbReference type="EMBL" id="AKE52003.1"/>
    </source>
</evidence>
<organism evidence="2 3">
    <name type="scientific">Kangiella geojedonensis</name>
    <dbReference type="NCBI Taxonomy" id="914150"/>
    <lineage>
        <taxon>Bacteria</taxon>
        <taxon>Pseudomonadati</taxon>
        <taxon>Pseudomonadota</taxon>
        <taxon>Gammaproteobacteria</taxon>
        <taxon>Kangiellales</taxon>
        <taxon>Kangiellaceae</taxon>
        <taxon>Kangiella</taxon>
    </lineage>
</organism>
<feature type="transmembrane region" description="Helical" evidence="1">
    <location>
        <begin position="79"/>
        <end position="97"/>
    </location>
</feature>
<dbReference type="InterPro" id="IPR049713">
    <property type="entry name" value="Pr6Pr-like"/>
</dbReference>
<dbReference type="KEGG" id="kge:TQ33_1041"/>